<dbReference type="PROSITE" id="PS50060">
    <property type="entry name" value="MAM_2"/>
    <property type="match status" value="1"/>
</dbReference>
<dbReference type="Proteomes" id="UP000663868">
    <property type="component" value="Unassembled WGS sequence"/>
</dbReference>
<gene>
    <name evidence="4" type="ORF">KXQ929_LOCUS24262</name>
</gene>
<dbReference type="InterPro" id="IPR013320">
    <property type="entry name" value="ConA-like_dom_sf"/>
</dbReference>
<sequence length="406" mass="43894">MISIGLLIFFALSINSQQLIECDFDYGQKCLSGLQSSAYVLLNETSGEPRQPASDITAIRTSHEDGEECYFPFQLNSFDMFFCEKTDPNLPATCPIFNSTGPRMNCSEGEYGYERFEGGETGSRLHKLDMNRNLEEGEHCIRFYYYLSDTNSNGNIQVIIEDTLANTNQTILTASQRLENRWHEIREGFYVNNANPNIYFGFNRNSSSDLLPYFIAIDQLTIVDIQCEPDNTTTTITTTITPTSTLSTTSSSTTSSSPSNATISSTTASSLSPNTTVTLSTTTSTLTSTTVSNVTSSLPSNTTITTGTSTTTSSLLTSTTRTTIPPVTNTSTSTSTASPSTSASTTSPSTSASTTSQMTTSTASLTTPSTSTLTQSTTTTATTEGSSSIKIRSNIFLIILFLFYLF</sequence>
<proteinExistence type="predicted"/>
<feature type="signal peptide" evidence="2">
    <location>
        <begin position="1"/>
        <end position="16"/>
    </location>
</feature>
<comment type="caution">
    <text evidence="4">The sequence shown here is derived from an EMBL/GenBank/DDBJ whole genome shotgun (WGS) entry which is preliminary data.</text>
</comment>
<dbReference type="AlphaFoldDB" id="A0A819J3Y6"/>
<feature type="chain" id="PRO_5032476653" description="MAM domain-containing protein" evidence="2">
    <location>
        <begin position="17"/>
        <end position="406"/>
    </location>
</feature>
<name>A0A819J3Y6_9BILA</name>
<reference evidence="4" key="1">
    <citation type="submission" date="2021-02" db="EMBL/GenBank/DDBJ databases">
        <authorList>
            <person name="Nowell W R."/>
        </authorList>
    </citation>
    <scope>NUCLEOTIDE SEQUENCE</scope>
</reference>
<accession>A0A819J3Y6</accession>
<dbReference type="InterPro" id="IPR000998">
    <property type="entry name" value="MAM_dom"/>
</dbReference>
<evidence type="ECO:0000259" key="3">
    <source>
        <dbReference type="PROSITE" id="PS50060"/>
    </source>
</evidence>
<feature type="region of interest" description="Disordered" evidence="1">
    <location>
        <begin position="236"/>
        <end position="384"/>
    </location>
</feature>
<protein>
    <recommendedName>
        <fullName evidence="3">MAM domain-containing protein</fullName>
    </recommendedName>
</protein>
<dbReference type="EMBL" id="CAJOBB010001997">
    <property type="protein sequence ID" value="CAF3927424.1"/>
    <property type="molecule type" value="Genomic_DNA"/>
</dbReference>
<evidence type="ECO:0000256" key="2">
    <source>
        <dbReference type="SAM" id="SignalP"/>
    </source>
</evidence>
<organism evidence="4 5">
    <name type="scientific">Adineta steineri</name>
    <dbReference type="NCBI Taxonomy" id="433720"/>
    <lineage>
        <taxon>Eukaryota</taxon>
        <taxon>Metazoa</taxon>
        <taxon>Spiralia</taxon>
        <taxon>Gnathifera</taxon>
        <taxon>Rotifera</taxon>
        <taxon>Eurotatoria</taxon>
        <taxon>Bdelloidea</taxon>
        <taxon>Adinetida</taxon>
        <taxon>Adinetidae</taxon>
        <taxon>Adineta</taxon>
    </lineage>
</organism>
<evidence type="ECO:0000256" key="1">
    <source>
        <dbReference type="SAM" id="MobiDB-lite"/>
    </source>
</evidence>
<dbReference type="SUPFAM" id="SSF49899">
    <property type="entry name" value="Concanavalin A-like lectins/glucanases"/>
    <property type="match status" value="1"/>
</dbReference>
<dbReference type="GO" id="GO:0016020">
    <property type="term" value="C:membrane"/>
    <property type="evidence" value="ECO:0007669"/>
    <property type="project" value="InterPro"/>
</dbReference>
<keyword evidence="2" id="KW-0732">Signal</keyword>
<feature type="domain" description="MAM" evidence="3">
    <location>
        <begin position="20"/>
        <end position="229"/>
    </location>
</feature>
<dbReference type="Gene3D" id="2.60.120.200">
    <property type="match status" value="1"/>
</dbReference>
<evidence type="ECO:0000313" key="5">
    <source>
        <dbReference type="Proteomes" id="UP000663868"/>
    </source>
</evidence>
<evidence type="ECO:0000313" key="4">
    <source>
        <dbReference type="EMBL" id="CAF3927424.1"/>
    </source>
</evidence>